<protein>
    <submittedName>
        <fullName evidence="1">Uncharacterized protein</fullName>
    </submittedName>
</protein>
<sequence>MYPKSDPLSCTEVKTSRRNSFSLPLKGCDHNSHTMQCARIYA</sequence>
<evidence type="ECO:0000313" key="2">
    <source>
        <dbReference type="Proteomes" id="UP000032142"/>
    </source>
</evidence>
<dbReference type="EMBL" id="KN429907">
    <property type="protein sequence ID" value="KHG24736.1"/>
    <property type="molecule type" value="Genomic_DNA"/>
</dbReference>
<accession>A0A0B0PMU4</accession>
<name>A0A0B0PMU4_GOSAR</name>
<dbReference type="AlphaFoldDB" id="A0A0B0PMU4"/>
<evidence type="ECO:0000313" key="1">
    <source>
        <dbReference type="EMBL" id="KHG24736.1"/>
    </source>
</evidence>
<gene>
    <name evidence="1" type="ORF">F383_30325</name>
</gene>
<proteinExistence type="predicted"/>
<reference evidence="2" key="1">
    <citation type="submission" date="2014-09" db="EMBL/GenBank/DDBJ databases">
        <authorList>
            <person name="Mudge J."/>
            <person name="Ramaraj T."/>
            <person name="Lindquist I.E."/>
            <person name="Bharti A.K."/>
            <person name="Sundararajan A."/>
            <person name="Cameron C.T."/>
            <person name="Woodward J.E."/>
            <person name="May G.D."/>
            <person name="Brubaker C."/>
            <person name="Broadhvest J."/>
            <person name="Wilkins T.A."/>
        </authorList>
    </citation>
    <scope>NUCLEOTIDE SEQUENCE</scope>
    <source>
        <strain evidence="2">cv. AKA8401</strain>
    </source>
</reference>
<dbReference type="Proteomes" id="UP000032142">
    <property type="component" value="Unassembled WGS sequence"/>
</dbReference>
<keyword evidence="2" id="KW-1185">Reference proteome</keyword>
<organism evidence="1 2">
    <name type="scientific">Gossypium arboreum</name>
    <name type="common">Tree cotton</name>
    <name type="synonym">Gossypium nanking</name>
    <dbReference type="NCBI Taxonomy" id="29729"/>
    <lineage>
        <taxon>Eukaryota</taxon>
        <taxon>Viridiplantae</taxon>
        <taxon>Streptophyta</taxon>
        <taxon>Embryophyta</taxon>
        <taxon>Tracheophyta</taxon>
        <taxon>Spermatophyta</taxon>
        <taxon>Magnoliopsida</taxon>
        <taxon>eudicotyledons</taxon>
        <taxon>Gunneridae</taxon>
        <taxon>Pentapetalae</taxon>
        <taxon>rosids</taxon>
        <taxon>malvids</taxon>
        <taxon>Malvales</taxon>
        <taxon>Malvaceae</taxon>
        <taxon>Malvoideae</taxon>
        <taxon>Gossypium</taxon>
    </lineage>
</organism>